<evidence type="ECO:0000313" key="1">
    <source>
        <dbReference type="EMBL" id="KAJ3807689.1"/>
    </source>
</evidence>
<name>A0ACC1TT34_9AGAR</name>
<gene>
    <name evidence="1" type="ORF">F5876DRAFT_90443</name>
</gene>
<sequence length="215" mass="23639">MICRLVASCSAFTAGIIFLIYSATEDFRHDSIPTAIQSLQSKGPSFDIQFETTEDRAQFTDQYLAQYDTLLFFDHTGEGDLIGCRCSSTVLDDLGKAVLQKNLDLGGNFIGIHAASDCLKDTTFYGHETVDVIDSSHPSTAQWHAQDEMCFKYNFKSDPRTIGATIILSANESRTRLDQGTPHPTAWFQDRGAGAESNGTAGRSFYTSLGHLNET</sequence>
<reference evidence="1" key="1">
    <citation type="submission" date="2022-09" db="EMBL/GenBank/DDBJ databases">
        <title>A Global Phylogenomic Analysis of the Shiitake Genus Lentinula.</title>
        <authorList>
            <consortium name="DOE Joint Genome Institute"/>
            <person name="Sierra-Patev S."/>
            <person name="Min B."/>
            <person name="Naranjo-Ortiz M."/>
            <person name="Looney B."/>
            <person name="Konkel Z."/>
            <person name="Slot J.C."/>
            <person name="Sakamoto Y."/>
            <person name="Steenwyk J.L."/>
            <person name="Rokas A."/>
            <person name="Carro J."/>
            <person name="Camarero S."/>
            <person name="Ferreira P."/>
            <person name="Molpeceres G."/>
            <person name="Ruiz-Duenas F.J."/>
            <person name="Serrano A."/>
            <person name="Henrissat B."/>
            <person name="Drula E."/>
            <person name="Hughes K.W."/>
            <person name="Mata J.L."/>
            <person name="Ishikawa N.K."/>
            <person name="Vargas-Isla R."/>
            <person name="Ushijima S."/>
            <person name="Smith C.A."/>
            <person name="Ahrendt S."/>
            <person name="Andreopoulos W."/>
            <person name="He G."/>
            <person name="Labutti K."/>
            <person name="Lipzen A."/>
            <person name="Ng V."/>
            <person name="Riley R."/>
            <person name="Sandor L."/>
            <person name="Barry K."/>
            <person name="Martinez A.T."/>
            <person name="Xiao Y."/>
            <person name="Gibbons J.G."/>
            <person name="Terashima K."/>
            <person name="Grigoriev I.V."/>
            <person name="Hibbett D.S."/>
        </authorList>
    </citation>
    <scope>NUCLEOTIDE SEQUENCE</scope>
    <source>
        <strain evidence="1">TMI1499</strain>
    </source>
</reference>
<keyword evidence="2" id="KW-1185">Reference proteome</keyword>
<dbReference type="Proteomes" id="UP001163835">
    <property type="component" value="Unassembled WGS sequence"/>
</dbReference>
<dbReference type="EMBL" id="MU795283">
    <property type="protein sequence ID" value="KAJ3807689.1"/>
    <property type="molecule type" value="Genomic_DNA"/>
</dbReference>
<evidence type="ECO:0000313" key="2">
    <source>
        <dbReference type="Proteomes" id="UP001163835"/>
    </source>
</evidence>
<accession>A0ACC1TT34</accession>
<proteinExistence type="predicted"/>
<organism evidence="1 2">
    <name type="scientific">Lentinula aff. lateritia</name>
    <dbReference type="NCBI Taxonomy" id="2804960"/>
    <lineage>
        <taxon>Eukaryota</taxon>
        <taxon>Fungi</taxon>
        <taxon>Dikarya</taxon>
        <taxon>Basidiomycota</taxon>
        <taxon>Agaricomycotina</taxon>
        <taxon>Agaricomycetes</taxon>
        <taxon>Agaricomycetidae</taxon>
        <taxon>Agaricales</taxon>
        <taxon>Marasmiineae</taxon>
        <taxon>Omphalotaceae</taxon>
        <taxon>Lentinula</taxon>
    </lineage>
</organism>
<protein>
    <submittedName>
        <fullName evidence="1">ThuA-like domain-containing protein</fullName>
    </submittedName>
</protein>
<comment type="caution">
    <text evidence="1">The sequence shown here is derived from an EMBL/GenBank/DDBJ whole genome shotgun (WGS) entry which is preliminary data.</text>
</comment>